<dbReference type="Proteomes" id="UP000320300">
    <property type="component" value="Unassembled WGS sequence"/>
</dbReference>
<reference evidence="2 3" key="1">
    <citation type="submission" date="2017-05" db="EMBL/GenBank/DDBJ databases">
        <authorList>
            <person name="Varghese N."/>
            <person name="Submissions S."/>
        </authorList>
    </citation>
    <scope>NUCLEOTIDE SEQUENCE [LARGE SCALE GENOMIC DNA]</scope>
    <source>
        <strain evidence="2 3">DSM 19036</strain>
    </source>
</reference>
<keyword evidence="1" id="KW-0812">Transmembrane</keyword>
<keyword evidence="3" id="KW-1185">Reference proteome</keyword>
<keyword evidence="1" id="KW-1133">Transmembrane helix</keyword>
<evidence type="ECO:0000256" key="1">
    <source>
        <dbReference type="SAM" id="Phobius"/>
    </source>
</evidence>
<dbReference type="RefSeq" id="WP_185960489.1">
    <property type="nucleotide sequence ID" value="NZ_CBCSJO010000007.1"/>
</dbReference>
<feature type="transmembrane region" description="Helical" evidence="1">
    <location>
        <begin position="20"/>
        <end position="43"/>
    </location>
</feature>
<dbReference type="EMBL" id="FXTN01000007">
    <property type="protein sequence ID" value="SMO79458.1"/>
    <property type="molecule type" value="Genomic_DNA"/>
</dbReference>
<evidence type="ECO:0000313" key="3">
    <source>
        <dbReference type="Proteomes" id="UP000320300"/>
    </source>
</evidence>
<dbReference type="AlphaFoldDB" id="A0A521E681"/>
<protein>
    <submittedName>
        <fullName evidence="2">Uncharacterized protein</fullName>
    </submittedName>
</protein>
<evidence type="ECO:0000313" key="2">
    <source>
        <dbReference type="EMBL" id="SMO79458.1"/>
    </source>
</evidence>
<organism evidence="2 3">
    <name type="scientific">Pedobacter westerhofensis</name>
    <dbReference type="NCBI Taxonomy" id="425512"/>
    <lineage>
        <taxon>Bacteria</taxon>
        <taxon>Pseudomonadati</taxon>
        <taxon>Bacteroidota</taxon>
        <taxon>Sphingobacteriia</taxon>
        <taxon>Sphingobacteriales</taxon>
        <taxon>Sphingobacteriaceae</taxon>
        <taxon>Pedobacter</taxon>
    </lineage>
</organism>
<keyword evidence="1" id="KW-0472">Membrane</keyword>
<proteinExistence type="predicted"/>
<sequence length="45" mass="5041">MNSQQQHYSPFSPSARKWMITIGSIAIAVTLIYAMSTGVISYLNY</sequence>
<name>A0A521E681_9SPHI</name>
<gene>
    <name evidence="2" type="ORF">SAMN06265348_10793</name>
</gene>
<accession>A0A521E681</accession>